<dbReference type="RefSeq" id="WP_259961787.1">
    <property type="nucleotide sequence ID" value="NZ_JAOAMV010000003.1"/>
</dbReference>
<dbReference type="InterPro" id="IPR018392">
    <property type="entry name" value="LysM"/>
</dbReference>
<dbReference type="Proteomes" id="UP001142648">
    <property type="component" value="Unassembled WGS sequence"/>
</dbReference>
<evidence type="ECO:0000259" key="2">
    <source>
        <dbReference type="PROSITE" id="PS51782"/>
    </source>
</evidence>
<protein>
    <submittedName>
        <fullName evidence="3">M23 family metallopeptidase</fullName>
    </submittedName>
</protein>
<evidence type="ECO:0000256" key="1">
    <source>
        <dbReference type="SAM" id="SignalP"/>
    </source>
</evidence>
<dbReference type="Gene3D" id="3.10.350.10">
    <property type="entry name" value="LysM domain"/>
    <property type="match status" value="2"/>
</dbReference>
<dbReference type="InterPro" id="IPR016047">
    <property type="entry name" value="M23ase_b-sheet_dom"/>
</dbReference>
<dbReference type="PANTHER" id="PTHR21666:SF270">
    <property type="entry name" value="MUREIN HYDROLASE ACTIVATOR ENVC"/>
    <property type="match status" value="1"/>
</dbReference>
<dbReference type="PANTHER" id="PTHR21666">
    <property type="entry name" value="PEPTIDASE-RELATED"/>
    <property type="match status" value="1"/>
</dbReference>
<keyword evidence="1" id="KW-0732">Signal</keyword>
<dbReference type="InterPro" id="IPR050570">
    <property type="entry name" value="Cell_wall_metabolism_enzyme"/>
</dbReference>
<reference evidence="3" key="1">
    <citation type="submission" date="2022-09" db="EMBL/GenBank/DDBJ databases">
        <title>The genome sequence of Tsuneonella sp. YG55.</title>
        <authorList>
            <person name="Liu Y."/>
        </authorList>
    </citation>
    <scope>NUCLEOTIDE SEQUENCE</scope>
    <source>
        <strain evidence="3">YG55</strain>
    </source>
</reference>
<dbReference type="SUPFAM" id="SSF54106">
    <property type="entry name" value="LysM domain"/>
    <property type="match status" value="2"/>
</dbReference>
<dbReference type="AlphaFoldDB" id="A0A9X2W2S5"/>
<dbReference type="CDD" id="cd00118">
    <property type="entry name" value="LysM"/>
    <property type="match status" value="2"/>
</dbReference>
<evidence type="ECO:0000313" key="4">
    <source>
        <dbReference type="Proteomes" id="UP001142648"/>
    </source>
</evidence>
<accession>A0A9X2W2S5</accession>
<dbReference type="GO" id="GO:0004222">
    <property type="term" value="F:metalloendopeptidase activity"/>
    <property type="evidence" value="ECO:0007669"/>
    <property type="project" value="TreeGrafter"/>
</dbReference>
<dbReference type="InterPro" id="IPR036779">
    <property type="entry name" value="LysM_dom_sf"/>
</dbReference>
<dbReference type="EMBL" id="JAOAMV010000003">
    <property type="protein sequence ID" value="MCT2558925.1"/>
    <property type="molecule type" value="Genomic_DNA"/>
</dbReference>
<evidence type="ECO:0000313" key="3">
    <source>
        <dbReference type="EMBL" id="MCT2558925.1"/>
    </source>
</evidence>
<dbReference type="CDD" id="cd12797">
    <property type="entry name" value="M23_peptidase"/>
    <property type="match status" value="1"/>
</dbReference>
<organism evidence="3 4">
    <name type="scientific">Tsuneonella litorea</name>
    <dbReference type="NCBI Taxonomy" id="2976475"/>
    <lineage>
        <taxon>Bacteria</taxon>
        <taxon>Pseudomonadati</taxon>
        <taxon>Pseudomonadota</taxon>
        <taxon>Alphaproteobacteria</taxon>
        <taxon>Sphingomonadales</taxon>
        <taxon>Erythrobacteraceae</taxon>
        <taxon>Tsuneonella</taxon>
    </lineage>
</organism>
<dbReference type="SUPFAM" id="SSF51261">
    <property type="entry name" value="Duplicated hybrid motif"/>
    <property type="match status" value="1"/>
</dbReference>
<dbReference type="PROSITE" id="PS51782">
    <property type="entry name" value="LYSM"/>
    <property type="match status" value="2"/>
</dbReference>
<dbReference type="Gene3D" id="2.70.70.10">
    <property type="entry name" value="Glucose Permease (Domain IIA)"/>
    <property type="match status" value="1"/>
</dbReference>
<dbReference type="Pfam" id="PF01551">
    <property type="entry name" value="Peptidase_M23"/>
    <property type="match status" value="1"/>
</dbReference>
<feature type="domain" description="LysM" evidence="2">
    <location>
        <begin position="25"/>
        <end position="69"/>
    </location>
</feature>
<dbReference type="Pfam" id="PF01476">
    <property type="entry name" value="LysM"/>
    <property type="match status" value="2"/>
</dbReference>
<comment type="caution">
    <text evidence="3">The sequence shown here is derived from an EMBL/GenBank/DDBJ whole genome shotgun (WGS) entry which is preliminary data.</text>
</comment>
<feature type="chain" id="PRO_5040797440" evidence="1">
    <location>
        <begin position="22"/>
        <end position="259"/>
    </location>
</feature>
<dbReference type="InterPro" id="IPR011055">
    <property type="entry name" value="Dup_hybrid_motif"/>
</dbReference>
<dbReference type="SMART" id="SM00257">
    <property type="entry name" value="LysM"/>
    <property type="match status" value="2"/>
</dbReference>
<sequence length="259" mass="26820">MAWRPVLALAALLLSTGAADPGTENVHVVAEGETLSGIAARAGVPAPVIAEANGLREPHVVRAGQTLAIPRQRTHSVKPGETGYAIARRYGVPFDRIAIANGLDEKGTLRSGQKLIIPAMVEAPAAGPLADAPPQPYFRAPHDGSVLLGYAVRADGKGHDGIDYAANPLDMVRAAASGTVSGIAERDPRLGRLVTVDHGNGWKSAYGHLARITVAMGDVVKAGERIGLAGNSGSATRTEVHFAIRRNGKPVDPAGVLAR</sequence>
<feature type="signal peptide" evidence="1">
    <location>
        <begin position="1"/>
        <end position="21"/>
    </location>
</feature>
<gene>
    <name evidence="3" type="ORF">N0B51_08030</name>
</gene>
<name>A0A9X2W2S5_9SPHN</name>
<proteinExistence type="predicted"/>
<keyword evidence="4" id="KW-1185">Reference proteome</keyword>
<feature type="domain" description="LysM" evidence="2">
    <location>
        <begin position="73"/>
        <end position="117"/>
    </location>
</feature>